<dbReference type="eggNOG" id="KOG4760">
    <property type="taxonomic scope" value="Eukaryota"/>
</dbReference>
<evidence type="ECO:0000256" key="1">
    <source>
        <dbReference type="ARBA" id="ARBA00009797"/>
    </source>
</evidence>
<dbReference type="AlphaFoldDB" id="J7M4H9"/>
<protein>
    <submittedName>
        <fullName evidence="2">Uncharacterized protein</fullName>
    </submittedName>
</protein>
<accession>J7M4H9</accession>
<dbReference type="FunFam" id="3.90.320.10:FF:000009">
    <property type="entry name" value="Exonuclease V, mitochondrial, putative"/>
    <property type="match status" value="1"/>
</dbReference>
<sequence length="362" mass="42088">MAEESEIVRKVKKFKGVSKKNELEELEVLASEGADNLEINNIIDDIEDYLKNSIQSQNSQTATLPPVIKFNKNWMLSVTELSCQLWCEKQVEYTLLTGRKRVTEEMEEGIKRHEELELEDHDLVEVEVETEEDYLGLKLLNSIVLLEQLVETGKCRELWLFDTIENYTFSGIIDQLTIAMHRRTKEKCVIISDTKTRKTKRDPSPSQIQGASLQVQLYCIMLEDTKNGKVNFEKLYESLNCDKYAPFKSVELMPEGCLANLQKKYLKAFKKLPKVSKMMNLEYEHEGIVFRKSEVDLKRENILLTVNYLCTFWDGLREADHVKLEVQNVPVQGRVHSNTADRRQSPVESEDRKCWKIVRCVI</sequence>
<dbReference type="InterPro" id="IPR019190">
    <property type="entry name" value="EXOV"/>
</dbReference>
<dbReference type="OMA" id="QNCLEFW"/>
<dbReference type="Proteomes" id="UP000003786">
    <property type="component" value="Chromosome 1"/>
</dbReference>
<dbReference type="EMBL" id="AP011946">
    <property type="protein sequence ID" value="BAM38565.1"/>
    <property type="molecule type" value="Genomic_DNA"/>
</dbReference>
<dbReference type="VEuPathDB" id="PiroplasmaDB:TOT_010000034"/>
<dbReference type="KEGG" id="tot:TOT_010000034"/>
<gene>
    <name evidence="2" type="ORF">TOT_010000034</name>
</gene>
<reference evidence="2 3" key="1">
    <citation type="journal article" date="2012" name="MBio">
        <title>Comparative genome analysis of three eukaryotic parasites with differing abilities to transform leukocytes reveals key mediators of Theileria-induced leukocyte transformation.</title>
        <authorList>
            <person name="Hayashida K."/>
            <person name="Hara Y."/>
            <person name="Abe T."/>
            <person name="Yamasaki C."/>
            <person name="Toyoda A."/>
            <person name="Kosuge T."/>
            <person name="Suzuki Y."/>
            <person name="Sato Y."/>
            <person name="Kawashima S."/>
            <person name="Katayama T."/>
            <person name="Wakaguri H."/>
            <person name="Inoue N."/>
            <person name="Homma K."/>
            <person name="Tada-Umezaki M."/>
            <person name="Yagi Y."/>
            <person name="Fujii Y."/>
            <person name="Habara T."/>
            <person name="Kanehisa M."/>
            <person name="Watanabe H."/>
            <person name="Ito K."/>
            <person name="Gojobori T."/>
            <person name="Sugawara H."/>
            <person name="Imanishi T."/>
            <person name="Weir W."/>
            <person name="Gardner M."/>
            <person name="Pain A."/>
            <person name="Shiels B."/>
            <person name="Hattori M."/>
            <person name="Nene V."/>
            <person name="Sugimoto C."/>
        </authorList>
    </citation>
    <scope>NUCLEOTIDE SEQUENCE [LARGE SCALE GENOMIC DNA]</scope>
    <source>
        <strain evidence="2 3">Shintoku</strain>
    </source>
</reference>
<keyword evidence="3" id="KW-1185">Reference proteome</keyword>
<name>J7M4H9_THEOR</name>
<evidence type="ECO:0000313" key="3">
    <source>
        <dbReference type="Proteomes" id="UP000003786"/>
    </source>
</evidence>
<dbReference type="GO" id="GO:0036297">
    <property type="term" value="P:interstrand cross-link repair"/>
    <property type="evidence" value="ECO:0007669"/>
    <property type="project" value="TreeGrafter"/>
</dbReference>
<proteinExistence type="inferred from homology"/>
<dbReference type="Pfam" id="PF09810">
    <property type="entry name" value="Exo5"/>
    <property type="match status" value="1"/>
</dbReference>
<evidence type="ECO:0000313" key="2">
    <source>
        <dbReference type="EMBL" id="BAM38565.1"/>
    </source>
</evidence>
<dbReference type="GO" id="GO:0045145">
    <property type="term" value="F:single-stranded DNA 5'-3' DNA exonuclease activity"/>
    <property type="evidence" value="ECO:0007669"/>
    <property type="project" value="InterPro"/>
</dbReference>
<dbReference type="PANTHER" id="PTHR14464">
    <property type="entry name" value="EXONUCLEASE V"/>
    <property type="match status" value="1"/>
</dbReference>
<dbReference type="RefSeq" id="XP_009688866.1">
    <property type="nucleotide sequence ID" value="XM_009690571.1"/>
</dbReference>
<dbReference type="OrthoDB" id="354769at2759"/>
<dbReference type="PANTHER" id="PTHR14464:SF4">
    <property type="entry name" value="EXONUCLEASE V"/>
    <property type="match status" value="1"/>
</dbReference>
<dbReference type="GeneID" id="20713003"/>
<dbReference type="GO" id="GO:0005634">
    <property type="term" value="C:nucleus"/>
    <property type="evidence" value="ECO:0007669"/>
    <property type="project" value="TreeGrafter"/>
</dbReference>
<comment type="similarity">
    <text evidence="1">Belongs to the EXO5 family.</text>
</comment>
<organism evidence="2 3">
    <name type="scientific">Theileria orientalis strain Shintoku</name>
    <dbReference type="NCBI Taxonomy" id="869250"/>
    <lineage>
        <taxon>Eukaryota</taxon>
        <taxon>Sar</taxon>
        <taxon>Alveolata</taxon>
        <taxon>Apicomplexa</taxon>
        <taxon>Aconoidasida</taxon>
        <taxon>Piroplasmida</taxon>
        <taxon>Theileriidae</taxon>
        <taxon>Theileria</taxon>
    </lineage>
</organism>